<protein>
    <submittedName>
        <fullName evidence="4">Purine nucleosidase</fullName>
    </submittedName>
</protein>
<dbReference type="EMBL" id="FNOU01000002">
    <property type="protein sequence ID" value="SDX46105.1"/>
    <property type="molecule type" value="Genomic_DNA"/>
</dbReference>
<keyword evidence="5" id="KW-1185">Reference proteome</keyword>
<dbReference type="InterPro" id="IPR036452">
    <property type="entry name" value="Ribo_hydro-like"/>
</dbReference>
<dbReference type="OrthoDB" id="9797882at2"/>
<dbReference type="Pfam" id="PF01156">
    <property type="entry name" value="IU_nuc_hydro"/>
    <property type="match status" value="1"/>
</dbReference>
<accession>A0A1H3BWJ0</accession>
<reference evidence="5" key="1">
    <citation type="submission" date="2016-10" db="EMBL/GenBank/DDBJ databases">
        <authorList>
            <person name="Varghese N."/>
            <person name="Submissions S."/>
        </authorList>
    </citation>
    <scope>NUCLEOTIDE SEQUENCE [LARGE SCALE GENOMIC DNA]</scope>
    <source>
        <strain evidence="5">VPI 5359</strain>
    </source>
</reference>
<dbReference type="PANTHER" id="PTHR12304:SF4">
    <property type="entry name" value="URIDINE NUCLEOSIDASE"/>
    <property type="match status" value="1"/>
</dbReference>
<feature type="domain" description="Inosine/uridine-preferring nucleoside hydrolase" evidence="3">
    <location>
        <begin position="6"/>
        <end position="300"/>
    </location>
</feature>
<dbReference type="GO" id="GO:0005829">
    <property type="term" value="C:cytosol"/>
    <property type="evidence" value="ECO:0007669"/>
    <property type="project" value="TreeGrafter"/>
</dbReference>
<dbReference type="SUPFAM" id="SSF53590">
    <property type="entry name" value="Nucleoside hydrolase"/>
    <property type="match status" value="1"/>
</dbReference>
<dbReference type="Gene3D" id="3.90.245.10">
    <property type="entry name" value="Ribonucleoside hydrolase-like"/>
    <property type="match status" value="1"/>
</dbReference>
<evidence type="ECO:0000256" key="1">
    <source>
        <dbReference type="ARBA" id="ARBA00022801"/>
    </source>
</evidence>
<dbReference type="STRING" id="1528.SAMN04488579_102233"/>
<name>A0A1H3BWJ0_EUBBA</name>
<evidence type="ECO:0000259" key="3">
    <source>
        <dbReference type="Pfam" id="PF01156"/>
    </source>
</evidence>
<dbReference type="GO" id="GO:0006152">
    <property type="term" value="P:purine nucleoside catabolic process"/>
    <property type="evidence" value="ECO:0007669"/>
    <property type="project" value="TreeGrafter"/>
</dbReference>
<keyword evidence="2" id="KW-0326">Glycosidase</keyword>
<proteinExistence type="predicted"/>
<dbReference type="InterPro" id="IPR023186">
    <property type="entry name" value="IUNH"/>
</dbReference>
<dbReference type="PANTHER" id="PTHR12304">
    <property type="entry name" value="INOSINE-URIDINE PREFERRING NUCLEOSIDE HYDROLASE"/>
    <property type="match status" value="1"/>
</dbReference>
<dbReference type="RefSeq" id="WP_090243043.1">
    <property type="nucleotide sequence ID" value="NZ_FNOU01000002.1"/>
</dbReference>
<evidence type="ECO:0000313" key="5">
    <source>
        <dbReference type="Proteomes" id="UP000199652"/>
    </source>
</evidence>
<dbReference type="AlphaFoldDB" id="A0A1H3BWJ0"/>
<organism evidence="4 5">
    <name type="scientific">Eubacterium barkeri</name>
    <name type="common">Clostridium barkeri</name>
    <dbReference type="NCBI Taxonomy" id="1528"/>
    <lineage>
        <taxon>Bacteria</taxon>
        <taxon>Bacillati</taxon>
        <taxon>Bacillota</taxon>
        <taxon>Clostridia</taxon>
        <taxon>Eubacteriales</taxon>
        <taxon>Eubacteriaceae</taxon>
        <taxon>Eubacterium</taxon>
    </lineage>
</organism>
<sequence length="323" mass="35566">MKTKNVIIDCDPGIDDALALMLACRSPQLNILGVTIVSGNTRGEQCAKNAVQILKLMGREDIPVYLGETTPLKQALKTAEDTHADDGLGGMADGNKAFKYHLNAIDFILKKLQSDIPIDIIAIGPLTNIARCLEQDAKTMGRLQTLTVMGGAFKSHGNCSPVAEFNFWADPDAAELVFENLNRPLTMVGLDVTRQVVMTPNYTQLIHYFGGPIAECIEGMIHFYTDFHWKQEQTLGSVVNDPLALAYYLNPELCRGEDYYVSIVTEGKAIGMSMVDVQGIDGRAPNAHVLTEVDAAGFFKYFLGQLFPEQKQIICEIIDDPKY</sequence>
<keyword evidence="1" id="KW-0378">Hydrolase</keyword>
<dbReference type="Proteomes" id="UP000199652">
    <property type="component" value="Unassembled WGS sequence"/>
</dbReference>
<evidence type="ECO:0000256" key="2">
    <source>
        <dbReference type="ARBA" id="ARBA00023295"/>
    </source>
</evidence>
<dbReference type="GO" id="GO:0008477">
    <property type="term" value="F:purine nucleosidase activity"/>
    <property type="evidence" value="ECO:0007669"/>
    <property type="project" value="TreeGrafter"/>
</dbReference>
<gene>
    <name evidence="4" type="ORF">SAMN04488579_102233</name>
</gene>
<evidence type="ECO:0000313" key="4">
    <source>
        <dbReference type="EMBL" id="SDX46105.1"/>
    </source>
</evidence>
<dbReference type="InterPro" id="IPR001910">
    <property type="entry name" value="Inosine/uridine_hydrolase_dom"/>
</dbReference>